<comment type="similarity">
    <text evidence="2 7 8">Belongs to the chorismate synthase family.</text>
</comment>
<feature type="binding site" evidence="7">
    <location>
        <position position="328"/>
    </location>
    <ligand>
        <name>FMN</name>
        <dbReference type="ChEBI" id="CHEBI:58210"/>
    </ligand>
</feature>
<feature type="binding site" evidence="7">
    <location>
        <position position="54"/>
    </location>
    <ligand>
        <name>NADP(+)</name>
        <dbReference type="ChEBI" id="CHEBI:58349"/>
    </ligand>
</feature>
<dbReference type="SUPFAM" id="SSF103263">
    <property type="entry name" value="Chorismate synthase, AroC"/>
    <property type="match status" value="1"/>
</dbReference>
<gene>
    <name evidence="7 9" type="primary">aroC</name>
    <name evidence="9" type="ORF">FIL88_10675</name>
</gene>
<dbReference type="EC" id="4.2.3.5" evidence="3 7"/>
<dbReference type="CDD" id="cd07304">
    <property type="entry name" value="Chorismate_synthase"/>
    <property type="match status" value="1"/>
</dbReference>
<dbReference type="PANTHER" id="PTHR21085:SF0">
    <property type="entry name" value="CHORISMATE SYNTHASE"/>
    <property type="match status" value="1"/>
</dbReference>
<keyword evidence="6 7" id="KW-0456">Lyase</keyword>
<keyword evidence="7" id="KW-0521">NADP</keyword>
<dbReference type="Pfam" id="PF01264">
    <property type="entry name" value="Chorismate_synt"/>
    <property type="match status" value="1"/>
</dbReference>
<organism evidence="9 10">
    <name type="scientific">Aliiroseovarius halocynthiae</name>
    <dbReference type="NCBI Taxonomy" id="985055"/>
    <lineage>
        <taxon>Bacteria</taxon>
        <taxon>Pseudomonadati</taxon>
        <taxon>Pseudomonadota</taxon>
        <taxon>Alphaproteobacteria</taxon>
        <taxon>Rhodobacterales</taxon>
        <taxon>Paracoccaceae</taxon>
        <taxon>Aliiroseovarius</taxon>
    </lineage>
</organism>
<feature type="binding site" evidence="7">
    <location>
        <begin position="125"/>
        <end position="127"/>
    </location>
    <ligand>
        <name>FMN</name>
        <dbReference type="ChEBI" id="CHEBI:58210"/>
    </ligand>
</feature>
<protein>
    <recommendedName>
        <fullName evidence="3 7">Chorismate synthase</fullName>
        <shortName evidence="7">CS</shortName>
        <ecNumber evidence="3 7">4.2.3.5</ecNumber>
    </recommendedName>
    <alternativeName>
        <fullName evidence="7">5-enolpyruvylshikimate-3-phosphate phospholyase</fullName>
    </alternativeName>
</protein>
<evidence type="ECO:0000256" key="5">
    <source>
        <dbReference type="ARBA" id="ARBA00023141"/>
    </source>
</evidence>
<accession>A0A545SPY3</accession>
<dbReference type="PROSITE" id="PS00787">
    <property type="entry name" value="CHORISMATE_SYNTHASE_1"/>
    <property type="match status" value="1"/>
</dbReference>
<keyword evidence="7" id="KW-0285">Flavoprotein</keyword>
<proteinExistence type="inferred from homology"/>
<dbReference type="InterPro" id="IPR000453">
    <property type="entry name" value="Chorismate_synth"/>
</dbReference>
<dbReference type="PROSITE" id="PS00789">
    <property type="entry name" value="CHORISMATE_SYNTHASE_3"/>
    <property type="match status" value="1"/>
</dbReference>
<evidence type="ECO:0000256" key="8">
    <source>
        <dbReference type="RuleBase" id="RU000605"/>
    </source>
</evidence>
<evidence type="ECO:0000256" key="4">
    <source>
        <dbReference type="ARBA" id="ARBA00022605"/>
    </source>
</evidence>
<dbReference type="OrthoDB" id="9771806at2"/>
<dbReference type="InterPro" id="IPR020541">
    <property type="entry name" value="Chorismate_synthase_CS"/>
</dbReference>
<dbReference type="AlphaFoldDB" id="A0A545SPY3"/>
<name>A0A545SPY3_9RHOB</name>
<comment type="subunit">
    <text evidence="7">Homotetramer.</text>
</comment>
<feature type="binding site" evidence="7">
    <location>
        <begin position="242"/>
        <end position="243"/>
    </location>
    <ligand>
        <name>FMN</name>
        <dbReference type="ChEBI" id="CHEBI:58210"/>
    </ligand>
</feature>
<dbReference type="GO" id="GO:0008652">
    <property type="term" value="P:amino acid biosynthetic process"/>
    <property type="evidence" value="ECO:0007669"/>
    <property type="project" value="UniProtKB-KW"/>
</dbReference>
<evidence type="ECO:0000313" key="9">
    <source>
        <dbReference type="EMBL" id="TQV67045.1"/>
    </source>
</evidence>
<feature type="binding site" evidence="7">
    <location>
        <position position="287"/>
    </location>
    <ligand>
        <name>FMN</name>
        <dbReference type="ChEBI" id="CHEBI:58210"/>
    </ligand>
</feature>
<evidence type="ECO:0000256" key="1">
    <source>
        <dbReference type="ARBA" id="ARBA00005044"/>
    </source>
</evidence>
<feature type="binding site" evidence="7">
    <location>
        <position position="48"/>
    </location>
    <ligand>
        <name>NADP(+)</name>
        <dbReference type="ChEBI" id="CHEBI:58349"/>
    </ligand>
</feature>
<evidence type="ECO:0000313" key="10">
    <source>
        <dbReference type="Proteomes" id="UP000315816"/>
    </source>
</evidence>
<evidence type="ECO:0000256" key="2">
    <source>
        <dbReference type="ARBA" id="ARBA00008014"/>
    </source>
</evidence>
<dbReference type="GO" id="GO:0010181">
    <property type="term" value="F:FMN binding"/>
    <property type="evidence" value="ECO:0007669"/>
    <property type="project" value="TreeGrafter"/>
</dbReference>
<reference evidence="9 10" key="1">
    <citation type="submission" date="2019-06" db="EMBL/GenBank/DDBJ databases">
        <title>A novel species of marine bacteria.</title>
        <authorList>
            <person name="Wang Y."/>
        </authorList>
    </citation>
    <scope>NUCLEOTIDE SEQUENCE [LARGE SCALE GENOMIC DNA]</scope>
    <source>
        <strain evidence="9 10">MA1-10</strain>
    </source>
</reference>
<comment type="pathway">
    <text evidence="1 7 8">Metabolic intermediate biosynthesis; chorismate biosynthesis; chorismate from D-erythrose 4-phosphate and phosphoenolpyruvate: step 7/7.</text>
</comment>
<evidence type="ECO:0000256" key="7">
    <source>
        <dbReference type="HAMAP-Rule" id="MF_00300"/>
    </source>
</evidence>
<dbReference type="NCBIfam" id="NF003793">
    <property type="entry name" value="PRK05382.1"/>
    <property type="match status" value="1"/>
</dbReference>
<dbReference type="GO" id="GO:0009423">
    <property type="term" value="P:chorismate biosynthetic process"/>
    <property type="evidence" value="ECO:0007669"/>
    <property type="project" value="UniProtKB-UniRule"/>
</dbReference>
<dbReference type="GO" id="GO:0005829">
    <property type="term" value="C:cytosol"/>
    <property type="evidence" value="ECO:0007669"/>
    <property type="project" value="TreeGrafter"/>
</dbReference>
<evidence type="ECO:0000256" key="6">
    <source>
        <dbReference type="ARBA" id="ARBA00023239"/>
    </source>
</evidence>
<dbReference type="UniPathway" id="UPA00053">
    <property type="reaction ID" value="UER00090"/>
</dbReference>
<dbReference type="HAMAP" id="MF_00300">
    <property type="entry name" value="Chorismate_synth"/>
    <property type="match status" value="1"/>
</dbReference>
<keyword evidence="5 7" id="KW-0057">Aromatic amino acid biosynthesis</keyword>
<comment type="catalytic activity">
    <reaction evidence="7 8">
        <text>5-O-(1-carboxyvinyl)-3-phosphoshikimate = chorismate + phosphate</text>
        <dbReference type="Rhea" id="RHEA:21020"/>
        <dbReference type="ChEBI" id="CHEBI:29748"/>
        <dbReference type="ChEBI" id="CHEBI:43474"/>
        <dbReference type="ChEBI" id="CHEBI:57701"/>
        <dbReference type="EC" id="4.2.3.5"/>
    </reaction>
</comment>
<dbReference type="GO" id="GO:0009073">
    <property type="term" value="P:aromatic amino acid family biosynthetic process"/>
    <property type="evidence" value="ECO:0007669"/>
    <property type="project" value="UniProtKB-KW"/>
</dbReference>
<keyword evidence="4 7" id="KW-0028">Amino-acid biosynthesis</keyword>
<comment type="function">
    <text evidence="7">Catalyzes the anti-1,4-elimination of the C-3 phosphate and the C-6 proR hydrogen from 5-enolpyruvylshikimate-3-phosphate (EPSP) to yield chorismate, which is the branch point compound that serves as the starting substrate for the three terminal pathways of aromatic amino acid biosynthesis. This reaction introduces a second double bond into the aromatic ring system.</text>
</comment>
<comment type="cofactor">
    <cofactor evidence="7 8">
        <name>FMNH2</name>
        <dbReference type="ChEBI" id="CHEBI:57618"/>
    </cofactor>
    <text evidence="7 8">Reduced FMN (FMNH(2)).</text>
</comment>
<dbReference type="Gene3D" id="3.60.150.10">
    <property type="entry name" value="Chorismate synthase AroC"/>
    <property type="match status" value="1"/>
</dbReference>
<dbReference type="EMBL" id="VICH01000007">
    <property type="protein sequence ID" value="TQV67045.1"/>
    <property type="molecule type" value="Genomic_DNA"/>
</dbReference>
<dbReference type="NCBIfam" id="TIGR00033">
    <property type="entry name" value="aroC"/>
    <property type="match status" value="1"/>
</dbReference>
<dbReference type="PANTHER" id="PTHR21085">
    <property type="entry name" value="CHORISMATE SYNTHASE"/>
    <property type="match status" value="1"/>
</dbReference>
<dbReference type="RefSeq" id="WP_142853858.1">
    <property type="nucleotide sequence ID" value="NZ_FXWW01000003.1"/>
</dbReference>
<evidence type="ECO:0000256" key="3">
    <source>
        <dbReference type="ARBA" id="ARBA00013036"/>
    </source>
</evidence>
<dbReference type="GO" id="GO:0004107">
    <property type="term" value="F:chorismate synthase activity"/>
    <property type="evidence" value="ECO:0007669"/>
    <property type="project" value="UniProtKB-UniRule"/>
</dbReference>
<dbReference type="InterPro" id="IPR035904">
    <property type="entry name" value="Chorismate_synth_AroC_sf"/>
</dbReference>
<sequence length="369" mass="39656">MSMNSFGHIFRVTTWGESHGPALGATVDGCPPGVPLEPEMLQVWLDKRRPGQNKNTTARNEPDQVRILSGVYEGKTTGTPIQLMIENTDQRSKDYGEIEKTFRPGHADITYWQKYGIRDPRGGGRSSARETAARVAAGGVAREALKALVPGLEIKGYMTQMGEKHLDRSKFDWDAIDDNPFWLPDASAVQDWEDYLQYLRVKENDSVGAAIEVCVRGAPVGLGAPVYAKLDTDLAAAMMSINAVKGVEIGEGMAAAGLRGTENADEIFLGNDGKPVFSSNHAGGILGGISSGQDIVVRFAVKPTSSILTPRQSITKTGEPIEVITKGRHDPCVGIRAVPVGEAMAACVILDHLMLHRAQIGEGPRGQIG</sequence>
<keyword evidence="10" id="KW-1185">Reference proteome</keyword>
<dbReference type="PIRSF" id="PIRSF001456">
    <property type="entry name" value="Chorismate_synth"/>
    <property type="match status" value="1"/>
</dbReference>
<keyword evidence="7" id="KW-0288">FMN</keyword>
<keyword evidence="7" id="KW-0274">FAD</keyword>
<comment type="caution">
    <text evidence="9">The sequence shown here is derived from an EMBL/GenBank/DDBJ whole genome shotgun (WGS) entry which is preliminary data.</text>
</comment>
<dbReference type="Proteomes" id="UP000315816">
    <property type="component" value="Unassembled WGS sequence"/>
</dbReference>
<feature type="binding site" evidence="7">
    <location>
        <begin position="302"/>
        <end position="306"/>
    </location>
    <ligand>
        <name>FMN</name>
        <dbReference type="ChEBI" id="CHEBI:58210"/>
    </ligand>
</feature>